<evidence type="ECO:0000313" key="9">
    <source>
        <dbReference type="EMBL" id="KAL3784200.1"/>
    </source>
</evidence>
<gene>
    <name evidence="9" type="ORF">HJC23_001399</name>
</gene>
<dbReference type="Gene3D" id="3.90.1150.10">
    <property type="entry name" value="Aspartate Aminotransferase, domain 1"/>
    <property type="match status" value="1"/>
</dbReference>
<comment type="similarity">
    <text evidence="2">Belongs to the class-V pyridoxal-phosphate-dependent aminotransferase family. NifS/IscS subfamily.</text>
</comment>
<evidence type="ECO:0000256" key="6">
    <source>
        <dbReference type="ARBA" id="ARBA00023004"/>
    </source>
</evidence>
<accession>A0ABD3PCQ2</accession>
<evidence type="ECO:0000256" key="5">
    <source>
        <dbReference type="ARBA" id="ARBA00022898"/>
    </source>
</evidence>
<feature type="domain" description="Aminotransferase class V" evidence="8">
    <location>
        <begin position="25"/>
        <end position="440"/>
    </location>
</feature>
<dbReference type="InterPro" id="IPR015424">
    <property type="entry name" value="PyrdxlP-dep_Trfase"/>
</dbReference>
<evidence type="ECO:0000256" key="3">
    <source>
        <dbReference type="ARBA" id="ARBA00022679"/>
    </source>
</evidence>
<evidence type="ECO:0000256" key="7">
    <source>
        <dbReference type="ARBA" id="ARBA00023014"/>
    </source>
</evidence>
<evidence type="ECO:0000256" key="2">
    <source>
        <dbReference type="ARBA" id="ARBA00006490"/>
    </source>
</evidence>
<dbReference type="SUPFAM" id="SSF53383">
    <property type="entry name" value="PLP-dependent transferases"/>
    <property type="match status" value="1"/>
</dbReference>
<evidence type="ECO:0000256" key="4">
    <source>
        <dbReference type="ARBA" id="ARBA00022723"/>
    </source>
</evidence>
<dbReference type="GO" id="GO:0016740">
    <property type="term" value="F:transferase activity"/>
    <property type="evidence" value="ECO:0007669"/>
    <property type="project" value="UniProtKB-KW"/>
</dbReference>
<dbReference type="InterPro" id="IPR016454">
    <property type="entry name" value="Cysteine_dSase"/>
</dbReference>
<dbReference type="InterPro" id="IPR000192">
    <property type="entry name" value="Aminotrans_V_dom"/>
</dbReference>
<dbReference type="PIRSF" id="PIRSF005572">
    <property type="entry name" value="NifS"/>
    <property type="match status" value="1"/>
</dbReference>
<dbReference type="GO" id="GO:0051536">
    <property type="term" value="F:iron-sulfur cluster binding"/>
    <property type="evidence" value="ECO:0007669"/>
    <property type="project" value="UniProtKB-KW"/>
</dbReference>
<dbReference type="EMBL" id="JABMIG020000241">
    <property type="protein sequence ID" value="KAL3784200.1"/>
    <property type="molecule type" value="Genomic_DNA"/>
</dbReference>
<dbReference type="Pfam" id="PF00266">
    <property type="entry name" value="Aminotran_5"/>
    <property type="match status" value="1"/>
</dbReference>
<keyword evidence="7" id="KW-0411">Iron-sulfur</keyword>
<dbReference type="PANTHER" id="PTHR11601:SF34">
    <property type="entry name" value="CYSTEINE DESULFURASE"/>
    <property type="match status" value="1"/>
</dbReference>
<comment type="cofactor">
    <cofactor evidence="1">
        <name>pyridoxal 5'-phosphate</name>
        <dbReference type="ChEBI" id="CHEBI:597326"/>
    </cofactor>
</comment>
<dbReference type="InterPro" id="IPR015422">
    <property type="entry name" value="PyrdxlP-dep_Trfase_small"/>
</dbReference>
<keyword evidence="6" id="KW-0408">Iron</keyword>
<protein>
    <recommendedName>
        <fullName evidence="8">Aminotransferase class V domain-containing protein</fullName>
    </recommendedName>
</protein>
<dbReference type="GO" id="GO:0046872">
    <property type="term" value="F:metal ion binding"/>
    <property type="evidence" value="ECO:0007669"/>
    <property type="project" value="UniProtKB-KW"/>
</dbReference>
<dbReference type="PANTHER" id="PTHR11601">
    <property type="entry name" value="CYSTEINE DESULFURYLASE FAMILY MEMBER"/>
    <property type="match status" value="1"/>
</dbReference>
<dbReference type="Gene3D" id="3.40.640.10">
    <property type="entry name" value="Type I PLP-dependent aspartate aminotransferase-like (Major domain)"/>
    <property type="match status" value="1"/>
</dbReference>
<dbReference type="Proteomes" id="UP001516023">
    <property type="component" value="Unassembled WGS sequence"/>
</dbReference>
<comment type="caution">
    <text evidence="9">The sequence shown here is derived from an EMBL/GenBank/DDBJ whole genome shotgun (WGS) entry which is preliminary data.</text>
</comment>
<keyword evidence="10" id="KW-1185">Reference proteome</keyword>
<proteinExistence type="inferred from homology"/>
<organism evidence="9 10">
    <name type="scientific">Cyclotella cryptica</name>
    <dbReference type="NCBI Taxonomy" id="29204"/>
    <lineage>
        <taxon>Eukaryota</taxon>
        <taxon>Sar</taxon>
        <taxon>Stramenopiles</taxon>
        <taxon>Ochrophyta</taxon>
        <taxon>Bacillariophyta</taxon>
        <taxon>Coscinodiscophyceae</taxon>
        <taxon>Thalassiosirophycidae</taxon>
        <taxon>Stephanodiscales</taxon>
        <taxon>Stephanodiscaceae</taxon>
        <taxon>Cyclotella</taxon>
    </lineage>
</organism>
<evidence type="ECO:0000259" key="8">
    <source>
        <dbReference type="Pfam" id="PF00266"/>
    </source>
</evidence>
<evidence type="ECO:0000313" key="10">
    <source>
        <dbReference type="Proteomes" id="UP001516023"/>
    </source>
</evidence>
<keyword evidence="5" id="KW-0663">Pyridoxal phosphate</keyword>
<keyword evidence="3" id="KW-0808">Transferase</keyword>
<evidence type="ECO:0000256" key="1">
    <source>
        <dbReference type="ARBA" id="ARBA00001933"/>
    </source>
</evidence>
<dbReference type="AlphaFoldDB" id="A0ABD3PCQ2"/>
<keyword evidence="4" id="KW-0479">Metal-binding</keyword>
<sequence>MNSTTTNSIANPNLANETNVKSKCIYLDYNGTTPVHPAVLDAMLPYLTQHFGNPSSSHYYGHEPKRAIDHARRAVLALIRPPPDVHDDNPFDDHHIDLSTIVFTGCGTESNNLAIRLALLSCRQKADEHEFLHVVTTSIEHPAISQCLASYSARHGAEPLLTPRIVVTYVPVNHEGIVSAAEVLGAIRPNTALVTIMTANNEVGSIQPVWEIAAACRERNVLFHTDAAQAVGKRDLRGLAHSSLGADMITIVGHKFGAPKGIAALYIRHGCLNEGSDGSVLLMGGGQEGGRRGGTENVPYIVGMGRAAELLLEKREDSSSTRDVWECNSLWMEQMRDRLLKNIVDGLDNITAVRVNGPSDPKNRLPNTLSIGLRGIQCGSLLANMGNSVACSAGSACHSSSSSGCQYSSILKAMNVPPEFAVGTLRLSVGPDTTEEDVDRAASVIVEEAQRQLGF</sequence>
<reference evidence="9 10" key="1">
    <citation type="journal article" date="2020" name="G3 (Bethesda)">
        <title>Improved Reference Genome for Cyclotella cryptica CCMP332, a Model for Cell Wall Morphogenesis, Salinity Adaptation, and Lipid Production in Diatoms (Bacillariophyta).</title>
        <authorList>
            <person name="Roberts W.R."/>
            <person name="Downey K.M."/>
            <person name="Ruck E.C."/>
            <person name="Traller J.C."/>
            <person name="Alverson A.J."/>
        </authorList>
    </citation>
    <scope>NUCLEOTIDE SEQUENCE [LARGE SCALE GENOMIC DNA]</scope>
    <source>
        <strain evidence="9 10">CCMP332</strain>
    </source>
</reference>
<dbReference type="Gene3D" id="1.10.260.50">
    <property type="match status" value="1"/>
</dbReference>
<name>A0ABD3PCQ2_9STRA</name>
<dbReference type="InterPro" id="IPR015421">
    <property type="entry name" value="PyrdxlP-dep_Trfase_major"/>
</dbReference>